<sequence>MRANTKKQRRLKNGAGETGGGVRGYHTAIRRKWAVIAGLFAAMILFMIFSVNAGSAALSPWEVFRTVIGAGDERGFVVVWRIRMPRVAAAVVAGAGLSIAGCVMQTCLKNPLASPSTLGVSAAATFGANVAIVGLGAGAVLNTASDAVAIRDPYLVTICAFACSFAAILLILALSKLKGFSPESIVLAGVALSSLFSAGTTLIQYFGDDVAIAAALFWTFGDLGRISWTEVAILTAVTAAAILYFLLMRWDYNALANGEETAKSLGVKTFRVRFWGLMVSALLTAVAVSFMGMIGFIGLIGPQIMKRAVGSDHRFLIPASALMGAVILLLADTCARTILSPVILPVGAITSLLGAPMFFYMLLKGKRGQ</sequence>
<reference evidence="10" key="1">
    <citation type="submission" date="2020-08" db="EMBL/GenBank/DDBJ databases">
        <title>Genome public.</title>
        <authorList>
            <person name="Liu C."/>
            <person name="Sun Q."/>
        </authorList>
    </citation>
    <scope>NUCLEOTIDE SEQUENCE</scope>
    <source>
        <strain evidence="10">BX8</strain>
    </source>
</reference>
<feature type="transmembrane region" description="Helical" evidence="9">
    <location>
        <begin position="153"/>
        <end position="173"/>
    </location>
</feature>
<dbReference type="Proteomes" id="UP000659630">
    <property type="component" value="Unassembled WGS sequence"/>
</dbReference>
<keyword evidence="11" id="KW-1185">Reference proteome</keyword>
<feature type="transmembrane region" description="Helical" evidence="9">
    <location>
        <begin position="226"/>
        <end position="247"/>
    </location>
</feature>
<feature type="transmembrane region" description="Helical" evidence="9">
    <location>
        <begin position="120"/>
        <end position="141"/>
    </location>
</feature>
<evidence type="ECO:0000256" key="5">
    <source>
        <dbReference type="ARBA" id="ARBA00022692"/>
    </source>
</evidence>
<name>A0A923I598_9FIRM</name>
<gene>
    <name evidence="10" type="ORF">H8S23_00715</name>
</gene>
<comment type="similarity">
    <text evidence="2">Belongs to the binding-protein-dependent transport system permease family. FecCD subfamily.</text>
</comment>
<evidence type="ECO:0000256" key="2">
    <source>
        <dbReference type="ARBA" id="ARBA00007935"/>
    </source>
</evidence>
<keyword evidence="4" id="KW-1003">Cell membrane</keyword>
<feature type="transmembrane region" description="Helical" evidence="9">
    <location>
        <begin position="313"/>
        <end position="331"/>
    </location>
</feature>
<proteinExistence type="inferred from homology"/>
<feature type="transmembrane region" description="Helical" evidence="9">
    <location>
        <begin position="185"/>
        <end position="206"/>
    </location>
</feature>
<evidence type="ECO:0000256" key="1">
    <source>
        <dbReference type="ARBA" id="ARBA00004651"/>
    </source>
</evidence>
<feature type="transmembrane region" description="Helical" evidence="9">
    <location>
        <begin position="343"/>
        <end position="363"/>
    </location>
</feature>
<dbReference type="EMBL" id="JACONZ010000001">
    <property type="protein sequence ID" value="MBC5580024.1"/>
    <property type="molecule type" value="Genomic_DNA"/>
</dbReference>
<dbReference type="SUPFAM" id="SSF81345">
    <property type="entry name" value="ABC transporter involved in vitamin B12 uptake, BtuC"/>
    <property type="match status" value="1"/>
</dbReference>
<keyword evidence="6 9" id="KW-1133">Transmembrane helix</keyword>
<dbReference type="GO" id="GO:0022857">
    <property type="term" value="F:transmembrane transporter activity"/>
    <property type="evidence" value="ECO:0007669"/>
    <property type="project" value="InterPro"/>
</dbReference>
<dbReference type="CDD" id="cd06550">
    <property type="entry name" value="TM_ABC_iron-siderophores_like"/>
    <property type="match status" value="1"/>
</dbReference>
<dbReference type="AlphaFoldDB" id="A0A923I598"/>
<evidence type="ECO:0000313" key="10">
    <source>
        <dbReference type="EMBL" id="MBC5580024.1"/>
    </source>
</evidence>
<keyword evidence="3" id="KW-0813">Transport</keyword>
<protein>
    <submittedName>
        <fullName evidence="10">Iron ABC transporter permease</fullName>
    </submittedName>
</protein>
<evidence type="ECO:0000256" key="3">
    <source>
        <dbReference type="ARBA" id="ARBA00022448"/>
    </source>
</evidence>
<organism evidence="10 11">
    <name type="scientific">Anaerofilum hominis</name>
    <dbReference type="NCBI Taxonomy" id="2763016"/>
    <lineage>
        <taxon>Bacteria</taxon>
        <taxon>Bacillati</taxon>
        <taxon>Bacillota</taxon>
        <taxon>Clostridia</taxon>
        <taxon>Eubacteriales</taxon>
        <taxon>Oscillospiraceae</taxon>
        <taxon>Anaerofilum</taxon>
    </lineage>
</organism>
<keyword evidence="7 9" id="KW-0472">Membrane</keyword>
<dbReference type="FunFam" id="1.10.3470.10:FF:000001">
    <property type="entry name" value="Vitamin B12 ABC transporter permease BtuC"/>
    <property type="match status" value="1"/>
</dbReference>
<evidence type="ECO:0000256" key="7">
    <source>
        <dbReference type="ARBA" id="ARBA00023136"/>
    </source>
</evidence>
<dbReference type="Pfam" id="PF01032">
    <property type="entry name" value="FecCD"/>
    <property type="match status" value="1"/>
</dbReference>
<keyword evidence="5 9" id="KW-0812">Transmembrane</keyword>
<dbReference type="PANTHER" id="PTHR30472">
    <property type="entry name" value="FERRIC ENTEROBACTIN TRANSPORT SYSTEM PERMEASE PROTEIN"/>
    <property type="match status" value="1"/>
</dbReference>
<dbReference type="InterPro" id="IPR000522">
    <property type="entry name" value="ABC_transptr_permease_BtuC"/>
</dbReference>
<evidence type="ECO:0000256" key="6">
    <source>
        <dbReference type="ARBA" id="ARBA00022989"/>
    </source>
</evidence>
<feature type="compositionally biased region" description="Basic residues" evidence="8">
    <location>
        <begin position="1"/>
        <end position="12"/>
    </location>
</feature>
<dbReference type="GO" id="GO:0005886">
    <property type="term" value="C:plasma membrane"/>
    <property type="evidence" value="ECO:0007669"/>
    <property type="project" value="UniProtKB-SubCell"/>
</dbReference>
<feature type="transmembrane region" description="Helical" evidence="9">
    <location>
        <begin position="274"/>
        <end position="301"/>
    </location>
</feature>
<dbReference type="GO" id="GO:0033214">
    <property type="term" value="P:siderophore-iron import into cell"/>
    <property type="evidence" value="ECO:0007669"/>
    <property type="project" value="TreeGrafter"/>
</dbReference>
<dbReference type="PANTHER" id="PTHR30472:SF25">
    <property type="entry name" value="ABC TRANSPORTER PERMEASE PROTEIN MJ0876-RELATED"/>
    <property type="match status" value="1"/>
</dbReference>
<dbReference type="RefSeq" id="WP_186886401.1">
    <property type="nucleotide sequence ID" value="NZ_JACONZ010000001.1"/>
</dbReference>
<accession>A0A923I598</accession>
<evidence type="ECO:0000313" key="11">
    <source>
        <dbReference type="Proteomes" id="UP000659630"/>
    </source>
</evidence>
<dbReference type="InterPro" id="IPR037294">
    <property type="entry name" value="ABC_BtuC-like"/>
</dbReference>
<evidence type="ECO:0000256" key="9">
    <source>
        <dbReference type="SAM" id="Phobius"/>
    </source>
</evidence>
<evidence type="ECO:0000256" key="4">
    <source>
        <dbReference type="ARBA" id="ARBA00022475"/>
    </source>
</evidence>
<dbReference type="Gene3D" id="1.10.3470.10">
    <property type="entry name" value="ABC transporter involved in vitamin B12 uptake, BtuC"/>
    <property type="match status" value="1"/>
</dbReference>
<evidence type="ECO:0000256" key="8">
    <source>
        <dbReference type="SAM" id="MobiDB-lite"/>
    </source>
</evidence>
<comment type="caution">
    <text evidence="10">The sequence shown here is derived from an EMBL/GenBank/DDBJ whole genome shotgun (WGS) entry which is preliminary data.</text>
</comment>
<feature type="region of interest" description="Disordered" evidence="8">
    <location>
        <begin position="1"/>
        <end position="20"/>
    </location>
</feature>
<feature type="transmembrane region" description="Helical" evidence="9">
    <location>
        <begin position="87"/>
        <end position="108"/>
    </location>
</feature>
<comment type="subcellular location">
    <subcellularLocation>
        <location evidence="1">Cell membrane</location>
        <topology evidence="1">Multi-pass membrane protein</topology>
    </subcellularLocation>
</comment>
<feature type="transmembrane region" description="Helical" evidence="9">
    <location>
        <begin position="33"/>
        <end position="51"/>
    </location>
</feature>